<dbReference type="InterPro" id="IPR036055">
    <property type="entry name" value="LDL_receptor-like_sf"/>
</dbReference>
<dbReference type="InterPro" id="IPR035914">
    <property type="entry name" value="Sperma_CUB_dom_sf"/>
</dbReference>
<dbReference type="InterPro" id="IPR035976">
    <property type="entry name" value="Sushi/SCR/CCP_sf"/>
</dbReference>
<dbReference type="Proteomes" id="UP000594262">
    <property type="component" value="Unplaced"/>
</dbReference>
<accession>A0A7M5XGZ3</accession>
<feature type="transmembrane region" description="Helical" evidence="5">
    <location>
        <begin position="333"/>
        <end position="357"/>
    </location>
</feature>
<feature type="domain" description="CUB" evidence="7">
    <location>
        <begin position="151"/>
        <end position="296"/>
    </location>
</feature>
<dbReference type="InterPro" id="IPR023415">
    <property type="entry name" value="LDLR_class-A_CS"/>
</dbReference>
<dbReference type="Gene3D" id="4.10.400.10">
    <property type="entry name" value="Low-density Lipoprotein Receptor"/>
    <property type="match status" value="1"/>
</dbReference>
<keyword evidence="5" id="KW-1133">Transmembrane helix</keyword>
<dbReference type="CDD" id="cd00033">
    <property type="entry name" value="CCP"/>
    <property type="match status" value="1"/>
</dbReference>
<keyword evidence="6" id="KW-0732">Signal</keyword>
<dbReference type="PROSITE" id="PS50068">
    <property type="entry name" value="LDLRA_2"/>
    <property type="match status" value="1"/>
</dbReference>
<keyword evidence="5" id="KW-0812">Transmembrane</keyword>
<feature type="signal peptide" evidence="6">
    <location>
        <begin position="1"/>
        <end position="24"/>
    </location>
</feature>
<dbReference type="Pfam" id="PF00431">
    <property type="entry name" value="CUB"/>
    <property type="match status" value="1"/>
</dbReference>
<dbReference type="InterPro" id="IPR000859">
    <property type="entry name" value="CUB_dom"/>
</dbReference>
<feature type="domain" description="Sushi" evidence="8">
    <location>
        <begin position="31"/>
        <end position="108"/>
    </location>
</feature>
<organism evidence="9 10">
    <name type="scientific">Clytia hemisphaerica</name>
    <dbReference type="NCBI Taxonomy" id="252671"/>
    <lineage>
        <taxon>Eukaryota</taxon>
        <taxon>Metazoa</taxon>
        <taxon>Cnidaria</taxon>
        <taxon>Hydrozoa</taxon>
        <taxon>Hydroidolina</taxon>
        <taxon>Leptothecata</taxon>
        <taxon>Obeliida</taxon>
        <taxon>Clytiidae</taxon>
        <taxon>Clytia</taxon>
    </lineage>
</organism>
<dbReference type="CDD" id="cd00112">
    <property type="entry name" value="LDLa"/>
    <property type="match status" value="1"/>
</dbReference>
<feature type="chain" id="PRO_5029809344" description="CUB domain-containing protein" evidence="6">
    <location>
        <begin position="25"/>
        <end position="698"/>
    </location>
</feature>
<dbReference type="SMART" id="SM00042">
    <property type="entry name" value="CUB"/>
    <property type="match status" value="1"/>
</dbReference>
<feature type="region of interest" description="Disordered" evidence="4">
    <location>
        <begin position="490"/>
        <end position="514"/>
    </location>
</feature>
<keyword evidence="1 2" id="KW-1015">Disulfide bond</keyword>
<dbReference type="Gene3D" id="2.60.120.290">
    <property type="entry name" value="Spermadhesin, CUB domain"/>
    <property type="match status" value="1"/>
</dbReference>
<dbReference type="InterPro" id="IPR000436">
    <property type="entry name" value="Sushi_SCR_CCP_dom"/>
</dbReference>
<sequence>MININSESLYCCLVTLLLLSQVTCQESSTLRTCSQRPTPPENAYITFPNTPRNRGYGTERYQEYDKVYFACNMGYELVSQYAYNVMFVTCGHDGRWFPKIEQLGKCVSVFEVKENDNATTFCCKKGGKCIDKRKRCDCDVDCEDGSDEKDCPQRQKIINASRTGSKSSGIISSPGYPRYQDYPDEFNCVYHINTVQGYHVQIDFEEFDLPKKRNKKCMDSVKLISVHPEFLKRRRKNNNKKKSNNVLQTSHSKCGNNGFGRIYSNTSHITINVTLGYVQRDPHKHYRGISLSWQIKSKRDFYKALQVVTEKNRKEIGIAIYSSGGTSDEDDRLYTFVLPMVVVCGIIPLTFLIFCIFKRISKHSNEQNCPPSSKKKSKDKETTPTLTENNLAKFELQNETYMPVAKVHKQHETNQCGSSQNSDLPRYIMSYDIPPYENSSNRQSGYSQHRDSNHHSNRSESPPNRSSRHNSQSTTNSQRYLERQFSHGHTTINSSHESATTASHAPQSSCESQSTNTCSLCHQRRKNCHAERYSYFNKKQYHDYVPRPDSKNSEETYLELYANPQSRNHYMRTTYPELPITAEDRTETNGLLRERCEENEYPYNEQYHQYPHPSYGRPPYEDDYQVQTYDDREIIESSLSQYPRLHRVEKRKMIYLEQEICDTAGRYLPGHDDLYESHNVAHHLNTNRTRGGSLVCTH</sequence>
<comment type="caution">
    <text evidence="3">Lacks conserved residue(s) required for the propagation of feature annotation.</text>
</comment>
<dbReference type="Pfam" id="PF00057">
    <property type="entry name" value="Ldl_recept_a"/>
    <property type="match status" value="1"/>
</dbReference>
<dbReference type="SUPFAM" id="SSF57535">
    <property type="entry name" value="Complement control module/SCR domain"/>
    <property type="match status" value="1"/>
</dbReference>
<dbReference type="InterPro" id="IPR002172">
    <property type="entry name" value="LDrepeatLR_classA_rpt"/>
</dbReference>
<evidence type="ECO:0000256" key="3">
    <source>
        <dbReference type="PROSITE-ProRule" id="PRU00302"/>
    </source>
</evidence>
<protein>
    <recommendedName>
        <fullName evidence="11">CUB domain-containing protein</fullName>
    </recommendedName>
</protein>
<evidence type="ECO:0008006" key="11">
    <source>
        <dbReference type="Google" id="ProtNLM"/>
    </source>
</evidence>
<dbReference type="SMART" id="SM00192">
    <property type="entry name" value="LDLa"/>
    <property type="match status" value="1"/>
</dbReference>
<dbReference type="SUPFAM" id="SSF57424">
    <property type="entry name" value="LDL receptor-like module"/>
    <property type="match status" value="1"/>
</dbReference>
<dbReference type="PROSITE" id="PS01209">
    <property type="entry name" value="LDLRA_1"/>
    <property type="match status" value="1"/>
</dbReference>
<evidence type="ECO:0000256" key="6">
    <source>
        <dbReference type="SAM" id="SignalP"/>
    </source>
</evidence>
<keyword evidence="5" id="KW-0472">Membrane</keyword>
<feature type="region of interest" description="Disordered" evidence="4">
    <location>
        <begin position="364"/>
        <end position="393"/>
    </location>
</feature>
<keyword evidence="10" id="KW-1185">Reference proteome</keyword>
<feature type="compositionally biased region" description="Basic and acidic residues" evidence="4">
    <location>
        <begin position="448"/>
        <end position="458"/>
    </location>
</feature>
<dbReference type="PROSITE" id="PS50923">
    <property type="entry name" value="SUSHI"/>
    <property type="match status" value="1"/>
</dbReference>
<evidence type="ECO:0000256" key="1">
    <source>
        <dbReference type="ARBA" id="ARBA00023157"/>
    </source>
</evidence>
<feature type="compositionally biased region" description="Polar residues" evidence="4">
    <location>
        <begin position="437"/>
        <end position="447"/>
    </location>
</feature>
<reference evidence="9" key="1">
    <citation type="submission" date="2021-01" db="UniProtKB">
        <authorList>
            <consortium name="EnsemblMetazoa"/>
        </authorList>
    </citation>
    <scope>IDENTIFICATION</scope>
</reference>
<dbReference type="AlphaFoldDB" id="A0A7M5XGZ3"/>
<feature type="compositionally biased region" description="Low complexity" evidence="4">
    <location>
        <begin position="494"/>
        <end position="505"/>
    </location>
</feature>
<dbReference type="EnsemblMetazoa" id="CLYHEMT021759.1">
    <property type="protein sequence ID" value="CLYHEMP021759.1"/>
    <property type="gene ID" value="CLYHEMG021759"/>
</dbReference>
<evidence type="ECO:0000256" key="5">
    <source>
        <dbReference type="SAM" id="Phobius"/>
    </source>
</evidence>
<feature type="region of interest" description="Disordered" evidence="4">
    <location>
        <begin position="430"/>
        <end position="478"/>
    </location>
</feature>
<keyword evidence="3" id="KW-0768">Sushi</keyword>
<feature type="compositionally biased region" description="Low complexity" evidence="4">
    <location>
        <begin position="459"/>
        <end position="473"/>
    </location>
</feature>
<feature type="disulfide bond" evidence="2">
    <location>
        <begin position="136"/>
        <end position="151"/>
    </location>
</feature>
<proteinExistence type="predicted"/>
<name>A0A7M5XGZ3_9CNID</name>
<dbReference type="OrthoDB" id="5949290at2759"/>
<evidence type="ECO:0000256" key="4">
    <source>
        <dbReference type="SAM" id="MobiDB-lite"/>
    </source>
</evidence>
<evidence type="ECO:0000259" key="8">
    <source>
        <dbReference type="PROSITE" id="PS50923"/>
    </source>
</evidence>
<evidence type="ECO:0000313" key="9">
    <source>
        <dbReference type="EnsemblMetazoa" id="CLYHEMP021759.1"/>
    </source>
</evidence>
<evidence type="ECO:0000313" key="10">
    <source>
        <dbReference type="Proteomes" id="UP000594262"/>
    </source>
</evidence>
<evidence type="ECO:0000259" key="7">
    <source>
        <dbReference type="PROSITE" id="PS01180"/>
    </source>
</evidence>
<evidence type="ECO:0000256" key="2">
    <source>
        <dbReference type="PROSITE-ProRule" id="PRU00124"/>
    </source>
</evidence>
<dbReference type="SUPFAM" id="SSF49854">
    <property type="entry name" value="Spermadhesin, CUB domain"/>
    <property type="match status" value="1"/>
</dbReference>
<dbReference type="Gene3D" id="2.10.70.10">
    <property type="entry name" value="Complement Module, domain 1"/>
    <property type="match status" value="1"/>
</dbReference>
<dbReference type="PROSITE" id="PS01180">
    <property type="entry name" value="CUB"/>
    <property type="match status" value="1"/>
</dbReference>